<evidence type="ECO:0000256" key="4">
    <source>
        <dbReference type="ARBA" id="ARBA00022989"/>
    </source>
</evidence>
<keyword evidence="4 6" id="KW-1133">Transmembrane helix</keyword>
<feature type="transmembrane region" description="Helical" evidence="6">
    <location>
        <begin position="108"/>
        <end position="133"/>
    </location>
</feature>
<evidence type="ECO:0000256" key="1">
    <source>
        <dbReference type="ARBA" id="ARBA00004651"/>
    </source>
</evidence>
<dbReference type="EMBL" id="RAXT01000034">
    <property type="protein sequence ID" value="RKG36808.1"/>
    <property type="molecule type" value="Genomic_DNA"/>
</dbReference>
<feature type="transmembrane region" description="Helical" evidence="6">
    <location>
        <begin position="145"/>
        <end position="164"/>
    </location>
</feature>
<evidence type="ECO:0000256" key="5">
    <source>
        <dbReference type="ARBA" id="ARBA00023136"/>
    </source>
</evidence>
<feature type="transmembrane region" description="Helical" evidence="6">
    <location>
        <begin position="44"/>
        <end position="64"/>
    </location>
</feature>
<evidence type="ECO:0000256" key="2">
    <source>
        <dbReference type="ARBA" id="ARBA00022475"/>
    </source>
</evidence>
<reference evidence="8 9" key="1">
    <citation type="submission" date="2018-09" db="EMBL/GenBank/DDBJ databases">
        <title>The draft genome of Acinetobacter spp. strains.</title>
        <authorList>
            <person name="Qin J."/>
            <person name="Feng Y."/>
            <person name="Zong Z."/>
        </authorList>
    </citation>
    <scope>NUCLEOTIDE SEQUENCE [LARGE SCALE GENOMIC DNA]</scope>
    <source>
        <strain evidence="8 9">WCHAc060115</strain>
    </source>
</reference>
<dbReference type="CDD" id="cd16015">
    <property type="entry name" value="LTA_synthase"/>
    <property type="match status" value="1"/>
</dbReference>
<evidence type="ECO:0000256" key="3">
    <source>
        <dbReference type="ARBA" id="ARBA00022692"/>
    </source>
</evidence>
<keyword evidence="5 6" id="KW-0472">Membrane</keyword>
<comment type="subcellular location">
    <subcellularLocation>
        <location evidence="1">Cell membrane</location>
        <topology evidence="1">Multi-pass membrane protein</topology>
    </subcellularLocation>
</comment>
<evidence type="ECO:0000259" key="7">
    <source>
        <dbReference type="Pfam" id="PF00884"/>
    </source>
</evidence>
<gene>
    <name evidence="8" type="ORF">D7V20_13495</name>
</gene>
<dbReference type="Gene3D" id="3.40.720.10">
    <property type="entry name" value="Alkaline Phosphatase, subunit A"/>
    <property type="match status" value="1"/>
</dbReference>
<dbReference type="InterPro" id="IPR000917">
    <property type="entry name" value="Sulfatase_N"/>
</dbReference>
<dbReference type="Pfam" id="PF00884">
    <property type="entry name" value="Sulfatase"/>
    <property type="match status" value="1"/>
</dbReference>
<accession>A0A3A8ERH3</accession>
<sequence>MKTLKQQVLFLLVAFLSVFAFFLYQEDITRFFQLRDIYLKPRLFKYGFSILLNYAFISLFYLILRKTFSTILLSQFIIFLLTFINIKKEQYLSASLVPSDFLLFKETFIASPIFLKIAVFASIAVFIALFVFIYKKEKLGTKPLWLTNSLLSVAILGFFVTANFKNNFSESCANAKKDSICQYTQYLPNTRGDWIGDHLTIKYLGFSTFFFSKSVDSLNNKIFQTEVIPEQQVATFYQPIAHDNLPAQQAKSENNKKVEPQPLPNIVFVMSESHWDATQLDKSIPRNITPTINKNQVSSLLSPSFGGGTANVEFEVLTSLNTYLNHNELAYVSKLKRPTYSLPMYLNSLGYETTAMHNNGKYFYNRSAVYHNLGFNRFTSIENMINMADRAKYINAAGWATDDLIYNSIENQLKNTDKPQFIYAISVENHPMYSDDRFGKDHFKINKKGISDSSKRALNTYLTGMQRADDKFKTLIENVKQLDRPTIVIFFGDHLPNLQKVYDEYGFFKSEQEKTEKKNVRFFETPLAVWANFPIDKKQFQGQFVAAHFLAPRVLAAAHVPLSPYYNFVDKVNSCYKTVHQTGTQTQKACDFNSAEILQQYKDMNMDVLNGKNFTYQLLQAKTES</sequence>
<dbReference type="PANTHER" id="PTHR47371">
    <property type="entry name" value="LIPOTEICHOIC ACID SYNTHASE"/>
    <property type="match status" value="1"/>
</dbReference>
<dbReference type="Proteomes" id="UP000280405">
    <property type="component" value="Unassembled WGS sequence"/>
</dbReference>
<evidence type="ECO:0000256" key="6">
    <source>
        <dbReference type="SAM" id="Phobius"/>
    </source>
</evidence>
<dbReference type="InterPro" id="IPR050448">
    <property type="entry name" value="OpgB/LTA_synthase_biosynth"/>
</dbReference>
<dbReference type="OrthoDB" id="5363296at2"/>
<dbReference type="PANTHER" id="PTHR47371:SF3">
    <property type="entry name" value="PHOSPHOGLYCEROL TRANSFERASE I"/>
    <property type="match status" value="1"/>
</dbReference>
<keyword evidence="2" id="KW-1003">Cell membrane</keyword>
<evidence type="ECO:0000313" key="8">
    <source>
        <dbReference type="EMBL" id="RKG36808.1"/>
    </source>
</evidence>
<dbReference type="SUPFAM" id="SSF53649">
    <property type="entry name" value="Alkaline phosphatase-like"/>
    <property type="match status" value="1"/>
</dbReference>
<feature type="domain" description="Sulfatase N-terminal" evidence="7">
    <location>
        <begin position="264"/>
        <end position="559"/>
    </location>
</feature>
<evidence type="ECO:0000313" key="9">
    <source>
        <dbReference type="Proteomes" id="UP000280405"/>
    </source>
</evidence>
<proteinExistence type="predicted"/>
<keyword evidence="9" id="KW-1185">Reference proteome</keyword>
<dbReference type="GO" id="GO:0005886">
    <property type="term" value="C:plasma membrane"/>
    <property type="evidence" value="ECO:0007669"/>
    <property type="project" value="UniProtKB-SubCell"/>
</dbReference>
<comment type="caution">
    <text evidence="8">The sequence shown here is derived from an EMBL/GenBank/DDBJ whole genome shotgun (WGS) entry which is preliminary data.</text>
</comment>
<organism evidence="8 9">
    <name type="scientific">Acinetobacter rongchengensis</name>
    <dbReference type="NCBI Taxonomy" id="2419601"/>
    <lineage>
        <taxon>Bacteria</taxon>
        <taxon>Pseudomonadati</taxon>
        <taxon>Pseudomonadota</taxon>
        <taxon>Gammaproteobacteria</taxon>
        <taxon>Moraxellales</taxon>
        <taxon>Moraxellaceae</taxon>
        <taxon>Acinetobacter</taxon>
    </lineage>
</organism>
<dbReference type="AlphaFoldDB" id="A0A3A8ERH3"/>
<protein>
    <submittedName>
        <fullName evidence="8">Alkaline phosphatase family protein</fullName>
    </submittedName>
</protein>
<keyword evidence="3 6" id="KW-0812">Transmembrane</keyword>
<dbReference type="InterPro" id="IPR017850">
    <property type="entry name" value="Alkaline_phosphatase_core_sf"/>
</dbReference>
<name>A0A3A8ERH3_9GAMM</name>
<dbReference type="RefSeq" id="WP_120384718.1">
    <property type="nucleotide sequence ID" value="NZ_RAXT01000034.1"/>
</dbReference>
<feature type="transmembrane region" description="Helical" evidence="6">
    <location>
        <begin position="71"/>
        <end position="88"/>
    </location>
</feature>